<sequence length="836" mass="96675">MAPFFAHRGSKKVLETSIVVTYPNHGVTPNLKTKRDVATSCLCCGILLKHPEDVTKFKCYRCHCSLDLRRSEKLNSDDELKPFSSEEFLTVIEKCRLIYSQNRCQNNRVCKHDAFAPIEAYLGQRLKSAKLINQSFTTGSKQHMINYSDVDNFYRDLISLPTKKPFYKLLHLLNQILKKPGYGPSNGIAFKLSELRWVLIILANPLYEQCLKNVNKPKYERFMAPPVKFLLYETLKRAIGYLSCLDTAAGREFIYQLKHMDAVHYLRCVDLINLYITFHFSRILHNQGAGASTPPKSPNLHEFEESGKLNQQETTYATGIMWSSGHPAGNYLPGSFKFGVTEYGNDWHIRTASRLLLFFFIANQYRSFTDIGRFYNTMLDFIDHKADYEQWKKGHMLRDQSNSEGYVPTLEEAVLYPFYAYPLKHKKTQFNMCDFPYLLTLGSKISIMDFEIKRIMEYNAEQAFLSALNKKKIVDVYLRIRIRREHISEDSLTCIKSQEAHLKKSLRVEFINEPGIDAGGLKKEWFLLLTREIFSSKKGLFVINEESRLSWFGISSQQKRNDMENTNKLYFLLGVVLGLAIYNGTILDLCFPMALYKKLCRVTLTRQDFNELFPVTGKNLQVLLDYKEEDFEEVFGLTFEISYYDSNISKVCQHELCERGALIPVTLQNRRRYVELWMDFYLNTSVKTSFGHFTRGFGRVIDNSAFDLFSPEEVEQLLCGGHEKLVDVEMLRSVTKYGSGFAENSKVIVWFWAVFSEFTSLERRKLLAFVTGSDRIPATGISTIPFKITRAGADKEKLPLAHTCFNELSLYDYQSRQILKQKLLQAITESEGYGFK</sequence>
<dbReference type="Gene3D" id="3.30.2410.10">
    <property type="entry name" value="Hect, E3 ligase catalytic domain"/>
    <property type="match status" value="1"/>
</dbReference>
<evidence type="ECO:0000256" key="4">
    <source>
        <dbReference type="ARBA" id="ARBA00022786"/>
    </source>
</evidence>
<feature type="active site" description="Glycyl thioester intermediate" evidence="5">
    <location>
        <position position="804"/>
    </location>
</feature>
<dbReference type="Pfam" id="PF00632">
    <property type="entry name" value="HECT"/>
    <property type="match status" value="1"/>
</dbReference>
<dbReference type="SUPFAM" id="SSF56204">
    <property type="entry name" value="Hect, E3 ligase catalytic domain"/>
    <property type="match status" value="1"/>
</dbReference>
<dbReference type="CDD" id="cd00078">
    <property type="entry name" value="HECTc"/>
    <property type="match status" value="1"/>
</dbReference>
<keyword evidence="6" id="KW-1133">Transmembrane helix</keyword>
<evidence type="ECO:0000256" key="5">
    <source>
        <dbReference type="PROSITE-ProRule" id="PRU00104"/>
    </source>
</evidence>
<dbReference type="GO" id="GO:0061630">
    <property type="term" value="F:ubiquitin protein ligase activity"/>
    <property type="evidence" value="ECO:0007669"/>
    <property type="project" value="UniProtKB-EC"/>
</dbReference>
<keyword evidence="3" id="KW-0808">Transferase</keyword>
<name>A0A1G4KFY9_9SACH</name>
<dbReference type="Proteomes" id="UP000191024">
    <property type="component" value="Chromosome H"/>
</dbReference>
<dbReference type="EC" id="2.3.2.26" evidence="2"/>
<keyword evidence="4 5" id="KW-0833">Ubl conjugation pathway</keyword>
<evidence type="ECO:0000313" key="9">
    <source>
        <dbReference type="Proteomes" id="UP000191024"/>
    </source>
</evidence>
<feature type="transmembrane region" description="Helical" evidence="6">
    <location>
        <begin position="569"/>
        <end position="591"/>
    </location>
</feature>
<evidence type="ECO:0000256" key="2">
    <source>
        <dbReference type="ARBA" id="ARBA00012485"/>
    </source>
</evidence>
<reference evidence="9" key="1">
    <citation type="submission" date="2016-03" db="EMBL/GenBank/DDBJ databases">
        <authorList>
            <person name="Devillers H."/>
        </authorList>
    </citation>
    <scope>NUCLEOTIDE SEQUENCE [LARGE SCALE GENOMIC DNA]</scope>
</reference>
<dbReference type="Gene3D" id="3.90.1750.10">
    <property type="entry name" value="Hect, E3 ligase catalytic domains"/>
    <property type="match status" value="1"/>
</dbReference>
<evidence type="ECO:0000256" key="6">
    <source>
        <dbReference type="SAM" id="Phobius"/>
    </source>
</evidence>
<evidence type="ECO:0000259" key="7">
    <source>
        <dbReference type="PROSITE" id="PS50237"/>
    </source>
</evidence>
<gene>
    <name evidence="8" type="ORF">LAMI_0H06722G</name>
</gene>
<dbReference type="InterPro" id="IPR000569">
    <property type="entry name" value="HECT_dom"/>
</dbReference>
<dbReference type="PROSITE" id="PS50237">
    <property type="entry name" value="HECT"/>
    <property type="match status" value="1"/>
</dbReference>
<feature type="domain" description="HECT" evidence="7">
    <location>
        <begin position="498"/>
        <end position="836"/>
    </location>
</feature>
<dbReference type="SMART" id="SM00119">
    <property type="entry name" value="HECTc"/>
    <property type="match status" value="1"/>
</dbReference>
<evidence type="ECO:0000313" key="8">
    <source>
        <dbReference type="EMBL" id="SCV03260.1"/>
    </source>
</evidence>
<dbReference type="InterPro" id="IPR044611">
    <property type="entry name" value="E3A/B/C-like"/>
</dbReference>
<dbReference type="PANTHER" id="PTHR45700">
    <property type="entry name" value="UBIQUITIN-PROTEIN LIGASE E3C"/>
    <property type="match status" value="1"/>
</dbReference>
<keyword evidence="6" id="KW-0812">Transmembrane</keyword>
<dbReference type="FunFam" id="3.30.2410.10:FF:000003">
    <property type="entry name" value="probable E3 ubiquitin-protein ligase HERC4 isoform X1"/>
    <property type="match status" value="1"/>
</dbReference>
<dbReference type="EMBL" id="LT598468">
    <property type="protein sequence ID" value="SCV03260.1"/>
    <property type="molecule type" value="Genomic_DNA"/>
</dbReference>
<organism evidence="8 9">
    <name type="scientific">Lachancea mirantina</name>
    <dbReference type="NCBI Taxonomy" id="1230905"/>
    <lineage>
        <taxon>Eukaryota</taxon>
        <taxon>Fungi</taxon>
        <taxon>Dikarya</taxon>
        <taxon>Ascomycota</taxon>
        <taxon>Saccharomycotina</taxon>
        <taxon>Saccharomycetes</taxon>
        <taxon>Saccharomycetales</taxon>
        <taxon>Saccharomycetaceae</taxon>
        <taxon>Lachancea</taxon>
    </lineage>
</organism>
<protein>
    <recommendedName>
        <fullName evidence="2">HECT-type E3 ubiquitin transferase</fullName>
        <ecNumber evidence="2">2.3.2.26</ecNumber>
    </recommendedName>
</protein>
<keyword evidence="6" id="KW-0472">Membrane</keyword>
<dbReference type="PANTHER" id="PTHR45700:SF8">
    <property type="entry name" value="HECT-TYPE E3 UBIQUITIN TRANSFERASE"/>
    <property type="match status" value="1"/>
</dbReference>
<proteinExistence type="predicted"/>
<dbReference type="InterPro" id="IPR035983">
    <property type="entry name" value="Hect_E3_ubiquitin_ligase"/>
</dbReference>
<dbReference type="STRING" id="1230905.A0A1G4KFY9"/>
<dbReference type="OrthoDB" id="8068875at2759"/>
<evidence type="ECO:0000256" key="1">
    <source>
        <dbReference type="ARBA" id="ARBA00000885"/>
    </source>
</evidence>
<accession>A0A1G4KFY9</accession>
<dbReference type="Gene3D" id="3.30.2160.10">
    <property type="entry name" value="Hect, E3 ligase catalytic domain"/>
    <property type="match status" value="1"/>
</dbReference>
<keyword evidence="9" id="KW-1185">Reference proteome</keyword>
<evidence type="ECO:0000256" key="3">
    <source>
        <dbReference type="ARBA" id="ARBA00022679"/>
    </source>
</evidence>
<dbReference type="GO" id="GO:0000209">
    <property type="term" value="P:protein polyubiquitination"/>
    <property type="evidence" value="ECO:0007669"/>
    <property type="project" value="InterPro"/>
</dbReference>
<dbReference type="AlphaFoldDB" id="A0A1G4KFY9"/>
<comment type="catalytic activity">
    <reaction evidence="1">
        <text>S-ubiquitinyl-[E2 ubiquitin-conjugating enzyme]-L-cysteine + [acceptor protein]-L-lysine = [E2 ubiquitin-conjugating enzyme]-L-cysteine + N(6)-ubiquitinyl-[acceptor protein]-L-lysine.</text>
        <dbReference type="EC" id="2.3.2.26"/>
    </reaction>
</comment>